<sequence length="149" mass="17158">MWSHPLRTVFTVRIIQCGHEPRIRVWELYDASGQFAFSQVADIKYHQLGIVCVRFTAGGTQVMSVGNQHDKAIAIHDWRKQQTIAENRLTCRVNSMDENEQGTYVTVGVRHVKFWHVTGKVDSSRSLPLQVPFVHLLIPLQISFQLHYC</sequence>
<dbReference type="SUPFAM" id="SSF50978">
    <property type="entry name" value="WD40 repeat-like"/>
    <property type="match status" value="1"/>
</dbReference>
<reference evidence="3" key="1">
    <citation type="submission" date="2016-06" db="UniProtKB">
        <authorList>
            <consortium name="WormBaseParasite"/>
        </authorList>
    </citation>
    <scope>IDENTIFICATION</scope>
</reference>
<dbReference type="EMBL" id="UYWY01005378">
    <property type="protein sequence ID" value="VDM29530.1"/>
    <property type="molecule type" value="Genomic_DNA"/>
</dbReference>
<dbReference type="WBParaSite" id="TCNE_0000381301-mRNA-1">
    <property type="protein sequence ID" value="TCNE_0000381301-mRNA-1"/>
    <property type="gene ID" value="TCNE_0000381301"/>
</dbReference>
<gene>
    <name evidence="1" type="ORF">TCNE_LOCUS3813</name>
</gene>
<name>A0A183U5P3_TOXCA</name>
<keyword evidence="2" id="KW-1185">Reference proteome</keyword>
<accession>A0A183U5P3</accession>
<organism evidence="2 3">
    <name type="scientific">Toxocara canis</name>
    <name type="common">Canine roundworm</name>
    <dbReference type="NCBI Taxonomy" id="6265"/>
    <lineage>
        <taxon>Eukaryota</taxon>
        <taxon>Metazoa</taxon>
        <taxon>Ecdysozoa</taxon>
        <taxon>Nematoda</taxon>
        <taxon>Chromadorea</taxon>
        <taxon>Rhabditida</taxon>
        <taxon>Spirurina</taxon>
        <taxon>Ascaridomorpha</taxon>
        <taxon>Ascaridoidea</taxon>
        <taxon>Toxocaridae</taxon>
        <taxon>Toxocara</taxon>
    </lineage>
</organism>
<evidence type="ECO:0000313" key="3">
    <source>
        <dbReference type="WBParaSite" id="TCNE_0000381301-mRNA-1"/>
    </source>
</evidence>
<evidence type="ECO:0000313" key="1">
    <source>
        <dbReference type="EMBL" id="VDM29530.1"/>
    </source>
</evidence>
<dbReference type="InterPro" id="IPR015943">
    <property type="entry name" value="WD40/YVTN_repeat-like_dom_sf"/>
</dbReference>
<protein>
    <submittedName>
        <fullName evidence="3">WD_REPEATS_REGION domain-containing protein</fullName>
    </submittedName>
</protein>
<proteinExistence type="predicted"/>
<dbReference type="Proteomes" id="UP000050794">
    <property type="component" value="Unassembled WGS sequence"/>
</dbReference>
<dbReference type="PANTHER" id="PTHR45589:SF1">
    <property type="entry name" value="WD REPEAT DOMAIN 62, ISOFORM G"/>
    <property type="match status" value="1"/>
</dbReference>
<dbReference type="InterPro" id="IPR052779">
    <property type="entry name" value="WDR62"/>
</dbReference>
<dbReference type="PANTHER" id="PTHR45589">
    <property type="entry name" value="WD REPEAT DOMAIN 62, ISOFORM G"/>
    <property type="match status" value="1"/>
</dbReference>
<evidence type="ECO:0000313" key="2">
    <source>
        <dbReference type="Proteomes" id="UP000050794"/>
    </source>
</evidence>
<dbReference type="AlphaFoldDB" id="A0A183U5P3"/>
<dbReference type="InterPro" id="IPR036322">
    <property type="entry name" value="WD40_repeat_dom_sf"/>
</dbReference>
<reference evidence="1 2" key="2">
    <citation type="submission" date="2018-11" db="EMBL/GenBank/DDBJ databases">
        <authorList>
            <consortium name="Pathogen Informatics"/>
        </authorList>
    </citation>
    <scope>NUCLEOTIDE SEQUENCE [LARGE SCALE GENOMIC DNA]</scope>
</reference>
<dbReference type="Gene3D" id="2.130.10.10">
    <property type="entry name" value="YVTN repeat-like/Quinoprotein amine dehydrogenase"/>
    <property type="match status" value="1"/>
</dbReference>